<dbReference type="SMART" id="SM00228">
    <property type="entry name" value="PDZ"/>
    <property type="match status" value="1"/>
</dbReference>
<proteinExistence type="predicted"/>
<feature type="domain" description="PDZ" evidence="2">
    <location>
        <begin position="158"/>
        <end position="255"/>
    </location>
</feature>
<sequence>MRAVLVSLLVVALAGCANGYQQFYKPYPGVTPEVLAKIRKGPPPQMPGVNYVATMDAAVFEAYGKKGYVPAGYSSFNSGQRQADSLAIEQGRAIGADLVVIVNPKYTGTVTTSIPITTPTISTSTYSGTTTVIGTKGTANAYGNGVITTYGSQTNYIPIAIHREDYGAVYFIKRQYSLGANFRDLNDSERNTLQTNKGIVITLIVDDTPAFNADILKGDIITSLNGEPITSVEALRVSLAAKVGQKITLSILRGSSKIEKVIQLQE</sequence>
<comment type="caution">
    <text evidence="3">The sequence shown here is derived from an EMBL/GenBank/DDBJ whole genome shotgun (WGS) entry which is preliminary data.</text>
</comment>
<dbReference type="Pfam" id="PF13180">
    <property type="entry name" value="PDZ_2"/>
    <property type="match status" value="1"/>
</dbReference>
<dbReference type="PROSITE" id="PS50106">
    <property type="entry name" value="PDZ"/>
    <property type="match status" value="1"/>
</dbReference>
<protein>
    <recommendedName>
        <fullName evidence="2">PDZ domain-containing protein</fullName>
    </recommendedName>
</protein>
<keyword evidence="4" id="KW-1185">Reference proteome</keyword>
<dbReference type="SUPFAM" id="SSF50156">
    <property type="entry name" value="PDZ domain-like"/>
    <property type="match status" value="1"/>
</dbReference>
<dbReference type="Gene3D" id="2.30.42.10">
    <property type="match status" value="1"/>
</dbReference>
<feature type="signal peptide" evidence="1">
    <location>
        <begin position="1"/>
        <end position="19"/>
    </location>
</feature>
<accession>A0ABQ2Y1B1</accession>
<dbReference type="InterPro" id="IPR001478">
    <property type="entry name" value="PDZ"/>
</dbReference>
<gene>
    <name evidence="3" type="ORF">GCM10010946_27240</name>
</gene>
<dbReference type="RefSeq" id="WP_189357765.1">
    <property type="nucleotide sequence ID" value="NZ_BMYU01000007.1"/>
</dbReference>
<feature type="chain" id="PRO_5045354366" description="PDZ domain-containing protein" evidence="1">
    <location>
        <begin position="20"/>
        <end position="266"/>
    </location>
</feature>
<keyword evidence="1" id="KW-0732">Signal</keyword>
<evidence type="ECO:0000256" key="1">
    <source>
        <dbReference type="SAM" id="SignalP"/>
    </source>
</evidence>
<dbReference type="InterPro" id="IPR036034">
    <property type="entry name" value="PDZ_sf"/>
</dbReference>
<dbReference type="EMBL" id="BMYU01000007">
    <property type="protein sequence ID" value="GGX47322.1"/>
    <property type="molecule type" value="Genomic_DNA"/>
</dbReference>
<dbReference type="Proteomes" id="UP000653343">
    <property type="component" value="Unassembled WGS sequence"/>
</dbReference>
<dbReference type="PROSITE" id="PS51257">
    <property type="entry name" value="PROKAR_LIPOPROTEIN"/>
    <property type="match status" value="1"/>
</dbReference>
<evidence type="ECO:0000259" key="2">
    <source>
        <dbReference type="PROSITE" id="PS50106"/>
    </source>
</evidence>
<name>A0ABQ2Y1B1_9BURK</name>
<evidence type="ECO:0000313" key="3">
    <source>
        <dbReference type="EMBL" id="GGX47322.1"/>
    </source>
</evidence>
<reference evidence="4" key="1">
    <citation type="journal article" date="2019" name="Int. J. Syst. Evol. Microbiol.">
        <title>The Global Catalogue of Microorganisms (GCM) 10K type strain sequencing project: providing services to taxonomists for standard genome sequencing and annotation.</title>
        <authorList>
            <consortium name="The Broad Institute Genomics Platform"/>
            <consortium name="The Broad Institute Genome Sequencing Center for Infectious Disease"/>
            <person name="Wu L."/>
            <person name="Ma J."/>
        </authorList>
    </citation>
    <scope>NUCLEOTIDE SEQUENCE [LARGE SCALE GENOMIC DNA]</scope>
    <source>
        <strain evidence="4">KCTC 23917</strain>
    </source>
</reference>
<evidence type="ECO:0000313" key="4">
    <source>
        <dbReference type="Proteomes" id="UP000653343"/>
    </source>
</evidence>
<organism evidence="3 4">
    <name type="scientific">Undibacterium squillarum</name>
    <dbReference type="NCBI Taxonomy" id="1131567"/>
    <lineage>
        <taxon>Bacteria</taxon>
        <taxon>Pseudomonadati</taxon>
        <taxon>Pseudomonadota</taxon>
        <taxon>Betaproteobacteria</taxon>
        <taxon>Burkholderiales</taxon>
        <taxon>Oxalobacteraceae</taxon>
        <taxon>Undibacterium</taxon>
    </lineage>
</organism>